<reference evidence="2 3" key="1">
    <citation type="journal article" date="2015" name="J. Biotechnol.">
        <title>Complete genome sequence of Paenibacillus beijingensis 7188(T) (=DSM 24997(T)), a novel rhizobacterium from jujube garden soil.</title>
        <authorList>
            <person name="Kwak Y."/>
            <person name="Shin J.H."/>
        </authorList>
    </citation>
    <scope>NUCLEOTIDE SEQUENCE [LARGE SCALE GENOMIC DNA]</scope>
    <source>
        <strain evidence="2 3">DSM 24997</strain>
    </source>
</reference>
<dbReference type="NCBIfam" id="TIGR03196">
    <property type="entry name" value="pucD"/>
    <property type="match status" value="1"/>
</dbReference>
<dbReference type="OrthoDB" id="9759099at2"/>
<dbReference type="Pfam" id="PF20256">
    <property type="entry name" value="MoCoBD_2"/>
    <property type="match status" value="1"/>
</dbReference>
<dbReference type="InterPro" id="IPR017609">
    <property type="entry name" value="Xanthine_dehydrogenase_dsu"/>
</dbReference>
<dbReference type="InterPro" id="IPR046867">
    <property type="entry name" value="AldOxase/xan_DH_MoCoBD2"/>
</dbReference>
<dbReference type="SUPFAM" id="SSF54665">
    <property type="entry name" value="CO dehydrogenase molybdoprotein N-domain-like"/>
    <property type="match status" value="1"/>
</dbReference>
<evidence type="ECO:0000313" key="3">
    <source>
        <dbReference type="Proteomes" id="UP000032633"/>
    </source>
</evidence>
<dbReference type="SMART" id="SM01008">
    <property type="entry name" value="Ald_Xan_dh_C"/>
    <property type="match status" value="1"/>
</dbReference>
<dbReference type="PATRIC" id="fig|1126833.4.peg.3230"/>
<name>A0A0D5NR54_9BACL</name>
<dbReference type="Pfam" id="PF01315">
    <property type="entry name" value="Ald_Xan_dh_C"/>
    <property type="match status" value="1"/>
</dbReference>
<protein>
    <submittedName>
        <fullName evidence="2">Xanthine dehydrogenase</fullName>
    </submittedName>
</protein>
<feature type="domain" description="Aldehyde oxidase/xanthine dehydrogenase a/b hammerhead" evidence="1">
    <location>
        <begin position="22"/>
        <end position="128"/>
    </location>
</feature>
<dbReference type="InterPro" id="IPR036856">
    <property type="entry name" value="Ald_Oxase/Xan_DH_a/b_sf"/>
</dbReference>
<dbReference type="GO" id="GO:0005506">
    <property type="term" value="F:iron ion binding"/>
    <property type="evidence" value="ECO:0007669"/>
    <property type="project" value="InterPro"/>
</dbReference>
<accession>A0A0D5NR54</accession>
<dbReference type="Gene3D" id="3.90.1170.50">
    <property type="entry name" value="Aldehyde oxidase/xanthine dehydrogenase, a/b hammerhead"/>
    <property type="match status" value="1"/>
</dbReference>
<dbReference type="InterPro" id="IPR037165">
    <property type="entry name" value="AldOxase/xan_DH_Mopterin-bd_sf"/>
</dbReference>
<keyword evidence="3" id="KW-1185">Reference proteome</keyword>
<dbReference type="HOGENOM" id="CLU_001681_2_3_9"/>
<proteinExistence type="predicted"/>
<dbReference type="InterPro" id="IPR008274">
    <property type="entry name" value="AldOxase/xan_DH_MoCoBD1"/>
</dbReference>
<dbReference type="STRING" id="1126833.VN24_14750"/>
<dbReference type="GO" id="GO:0016491">
    <property type="term" value="F:oxidoreductase activity"/>
    <property type="evidence" value="ECO:0007669"/>
    <property type="project" value="InterPro"/>
</dbReference>
<sequence length="769" mass="82603">MLNRTTSGGRWRKRPDGPDKVGGRLEYLTDMTVPGMLVGRVLRSSHPHARIRSINTAKALGLAGVRAVITHQDVPGLNRFGIAFPHQPVFCSDVARYMGDAIAAVAADSDDIAEQALRLIEVDYEPLPVLSDPALALNGDAPLLHEDGNLLHRSEYKSGSPDEGFAKCTHIIENTYFTPRQMHTYMETEGGLFIPEANGNLTVYSATQHGLMDRMQLSRILAKAENEIRVISSPIGGSFGGKDELNVQPYGALLALKTGQPVRIHNSRMESIRAGLKRHPMRITMKTGIDAEGKLIAHRVHVLSDTGAYATLGAEVLNFAVEHVIGPYLYEHVEVEGVSVYTNNGVSGEFRGFGGNQAIFALEGQMDRLADAIGMDPWEFRALNLRRSGDPGPLGQPIVQTDGAKQVWEALANSALWKEKQICIGTASSSDEPWIRTGIGAAITMHGAGLGYGIPDPAGGIIRLASDGKIEAVFGYEEFGQGLIATLEQMLMEQFGFAPEDIRIIIGDTDVVPDSGSSTASRATSMMWMALKRLHPDVNAALKASAAAIAGEAADRLTVGAGGIWKDGQLLLTYGELAAKHEGEPISCSTTFSYPTTSEKRVGAHFLYTYAAAAVKVEVNTLTGRVRVVDQYQAIAAGPVANPQGYLGQIEGGGAMALGFTLSEDAVMDTGSRYRTLNMDTYLVPTIADQSDVTVEAIEDLPEGDSYGPRGVGEIGSVTLAPAICAAVYEAVGIRVQKLPIEPEMIQQMPFLTEEAVSKDDQQTEYQHG</sequence>
<evidence type="ECO:0000313" key="2">
    <source>
        <dbReference type="EMBL" id="AJY77751.1"/>
    </source>
</evidence>
<gene>
    <name evidence="2" type="ORF">VN24_14750</name>
</gene>
<dbReference type="PANTHER" id="PTHR11908">
    <property type="entry name" value="XANTHINE DEHYDROGENASE"/>
    <property type="match status" value="1"/>
</dbReference>
<dbReference type="EMBL" id="CP011058">
    <property type="protein sequence ID" value="AJY77751.1"/>
    <property type="molecule type" value="Genomic_DNA"/>
</dbReference>
<dbReference type="KEGG" id="pbj:VN24_14750"/>
<dbReference type="Gene3D" id="3.30.365.10">
    <property type="entry name" value="Aldehyde oxidase/xanthine dehydrogenase, molybdopterin binding domain"/>
    <property type="match status" value="4"/>
</dbReference>
<dbReference type="Proteomes" id="UP000032633">
    <property type="component" value="Chromosome"/>
</dbReference>
<dbReference type="SUPFAM" id="SSF56003">
    <property type="entry name" value="Molybdenum cofactor-binding domain"/>
    <property type="match status" value="1"/>
</dbReference>
<dbReference type="AlphaFoldDB" id="A0A0D5NR54"/>
<dbReference type="InterPro" id="IPR000674">
    <property type="entry name" value="Ald_Oxase/Xan_DH_a/b"/>
</dbReference>
<dbReference type="InterPro" id="IPR016208">
    <property type="entry name" value="Ald_Oxase/xanthine_DH-like"/>
</dbReference>
<evidence type="ECO:0000259" key="1">
    <source>
        <dbReference type="SMART" id="SM01008"/>
    </source>
</evidence>
<dbReference type="Pfam" id="PF02738">
    <property type="entry name" value="MoCoBD_1"/>
    <property type="match status" value="1"/>
</dbReference>
<organism evidence="2 3">
    <name type="scientific">Paenibacillus beijingensis</name>
    <dbReference type="NCBI Taxonomy" id="1126833"/>
    <lineage>
        <taxon>Bacteria</taxon>
        <taxon>Bacillati</taxon>
        <taxon>Bacillota</taxon>
        <taxon>Bacilli</taxon>
        <taxon>Bacillales</taxon>
        <taxon>Paenibacillaceae</taxon>
        <taxon>Paenibacillus</taxon>
    </lineage>
</organism>
<dbReference type="PANTHER" id="PTHR11908:SF157">
    <property type="entry name" value="XANTHINE DEHYDROGENASE SUBUNIT D-RELATED"/>
    <property type="match status" value="1"/>
</dbReference>
<reference evidence="3" key="2">
    <citation type="submission" date="2015-03" db="EMBL/GenBank/DDBJ databases">
        <title>Genome sequence of Paenibacillus beijingensis strain DSM 24997T.</title>
        <authorList>
            <person name="Kwak Y."/>
            <person name="Shin J.-H."/>
        </authorList>
    </citation>
    <scope>NUCLEOTIDE SEQUENCE [LARGE SCALE GENOMIC DNA]</scope>
    <source>
        <strain evidence="3">DSM 24997</strain>
    </source>
</reference>